<gene>
    <name evidence="3" type="ORF">UY48_C0050G0002</name>
</gene>
<evidence type="ECO:0000256" key="1">
    <source>
        <dbReference type="SAM" id="SignalP"/>
    </source>
</evidence>
<dbReference type="Pfam" id="PF00753">
    <property type="entry name" value="Lactamase_B"/>
    <property type="match status" value="1"/>
</dbReference>
<evidence type="ECO:0000313" key="3">
    <source>
        <dbReference type="EMBL" id="KKW09973.1"/>
    </source>
</evidence>
<feature type="domain" description="Metallo-beta-lactamase" evidence="2">
    <location>
        <begin position="30"/>
        <end position="225"/>
    </location>
</feature>
<organism evidence="3 4">
    <name type="scientific">Candidatus Gottesmanbacteria bacterium GW2011_GWB1_49_7</name>
    <dbReference type="NCBI Taxonomy" id="1618448"/>
    <lineage>
        <taxon>Bacteria</taxon>
        <taxon>Candidatus Gottesmaniibacteriota</taxon>
    </lineage>
</organism>
<dbReference type="InterPro" id="IPR001279">
    <property type="entry name" value="Metallo-B-lactamas"/>
</dbReference>
<proteinExistence type="predicted"/>
<feature type="signal peptide" evidence="1">
    <location>
        <begin position="1"/>
        <end position="18"/>
    </location>
</feature>
<dbReference type="Proteomes" id="UP000034588">
    <property type="component" value="Unassembled WGS sequence"/>
</dbReference>
<evidence type="ECO:0000313" key="4">
    <source>
        <dbReference type="Proteomes" id="UP000034588"/>
    </source>
</evidence>
<sequence length="270" mass="29955">MYKILALAAASIWLAVLALPDNKLHLVVCDVGQGDAILVSYKTTQMLVDGGPNGSVLKCLGDHMPFYDHRIELVLLTHPQADHMNGLIDVLKRYTVLQFVKGPVSNDTQGYGELMQEIRNQKIETRSIYTGDVIQFPISLAQLSHFQFQVLWPERGFESEELNDTAIVGKLSFGDFTALLTSDAGSIAPPEAAEVLKVPHHGSKYGMTREWLEAVRPRLAIISVGKRNSYGHPTPEAIKLLSDEDTKILRTDQDGDVEIVSDGKAYWIKK</sequence>
<accession>A0A0G1VTZ0</accession>
<dbReference type="Gene3D" id="3.60.15.10">
    <property type="entry name" value="Ribonuclease Z/Hydroxyacylglutathione hydrolase-like"/>
    <property type="match status" value="1"/>
</dbReference>
<reference evidence="3 4" key="1">
    <citation type="journal article" date="2015" name="Nature">
        <title>rRNA introns, odd ribosomes, and small enigmatic genomes across a large radiation of phyla.</title>
        <authorList>
            <person name="Brown C.T."/>
            <person name="Hug L.A."/>
            <person name="Thomas B.C."/>
            <person name="Sharon I."/>
            <person name="Castelle C.J."/>
            <person name="Singh A."/>
            <person name="Wilkins M.J."/>
            <person name="Williams K.H."/>
            <person name="Banfield J.F."/>
        </authorList>
    </citation>
    <scope>NUCLEOTIDE SEQUENCE [LARGE SCALE GENOMIC DNA]</scope>
</reference>
<comment type="caution">
    <text evidence="3">The sequence shown here is derived from an EMBL/GenBank/DDBJ whole genome shotgun (WGS) entry which is preliminary data.</text>
</comment>
<evidence type="ECO:0000259" key="2">
    <source>
        <dbReference type="Pfam" id="PF00753"/>
    </source>
</evidence>
<keyword evidence="1" id="KW-0732">Signal</keyword>
<protein>
    <submittedName>
        <fullName evidence="3">Competence protein ComEC</fullName>
    </submittedName>
</protein>
<dbReference type="EMBL" id="LCQD01000050">
    <property type="protein sequence ID" value="KKW09973.1"/>
    <property type="molecule type" value="Genomic_DNA"/>
</dbReference>
<dbReference type="SUPFAM" id="SSF56281">
    <property type="entry name" value="Metallo-hydrolase/oxidoreductase"/>
    <property type="match status" value="1"/>
</dbReference>
<name>A0A0G1VTZ0_9BACT</name>
<dbReference type="InterPro" id="IPR036866">
    <property type="entry name" value="RibonucZ/Hydroxyglut_hydro"/>
</dbReference>
<feature type="chain" id="PRO_5002540370" evidence="1">
    <location>
        <begin position="19"/>
        <end position="270"/>
    </location>
</feature>
<dbReference type="PANTHER" id="PTHR30619:SF1">
    <property type="entry name" value="RECOMBINATION PROTEIN 2"/>
    <property type="match status" value="1"/>
</dbReference>
<dbReference type="PANTHER" id="PTHR30619">
    <property type="entry name" value="DNA INTERNALIZATION/COMPETENCE PROTEIN COMEC/REC2"/>
    <property type="match status" value="1"/>
</dbReference>
<dbReference type="AlphaFoldDB" id="A0A0G1VTZ0"/>
<dbReference type="InterPro" id="IPR035681">
    <property type="entry name" value="ComA-like_MBL"/>
</dbReference>
<dbReference type="InterPro" id="IPR052159">
    <property type="entry name" value="Competence_DNA_uptake"/>
</dbReference>
<dbReference type="CDD" id="cd07731">
    <property type="entry name" value="ComA-like_MBL-fold"/>
    <property type="match status" value="1"/>
</dbReference>